<reference evidence="1" key="1">
    <citation type="submission" date="2021-01" db="EMBL/GenBank/DDBJ databases">
        <authorList>
            <consortium name="Genoscope - CEA"/>
            <person name="William W."/>
        </authorList>
    </citation>
    <scope>NUCLEOTIDE SEQUENCE</scope>
</reference>
<gene>
    <name evidence="1" type="ORF">DARMORV10_C01P33650.1</name>
</gene>
<organism evidence="1">
    <name type="scientific">Brassica napus</name>
    <name type="common">Rape</name>
    <dbReference type="NCBI Taxonomy" id="3708"/>
    <lineage>
        <taxon>Eukaryota</taxon>
        <taxon>Viridiplantae</taxon>
        <taxon>Streptophyta</taxon>
        <taxon>Embryophyta</taxon>
        <taxon>Tracheophyta</taxon>
        <taxon>Spermatophyta</taxon>
        <taxon>Magnoliopsida</taxon>
        <taxon>eudicotyledons</taxon>
        <taxon>Gunneridae</taxon>
        <taxon>Pentapetalae</taxon>
        <taxon>rosids</taxon>
        <taxon>malvids</taxon>
        <taxon>Brassicales</taxon>
        <taxon>Brassicaceae</taxon>
        <taxon>Brassiceae</taxon>
        <taxon>Brassica</taxon>
    </lineage>
</organism>
<accession>A0A816RQZ7</accession>
<sequence>MSHCDVARLELRFVGYQGLISLPPSSPQASHRDSSCQPKTCSPFHYVYEGELRGKRHLLASIVCLLAKRNSARAW</sequence>
<evidence type="ECO:0000313" key="1">
    <source>
        <dbReference type="EMBL" id="CAF2074719.1"/>
    </source>
</evidence>
<name>A0A816RQZ7_BRANA</name>
<dbReference type="Proteomes" id="UP001295469">
    <property type="component" value="Chromosome C01"/>
</dbReference>
<proteinExistence type="predicted"/>
<dbReference type="EMBL" id="HG994365">
    <property type="protein sequence ID" value="CAF2074719.1"/>
    <property type="molecule type" value="Genomic_DNA"/>
</dbReference>
<protein>
    <submittedName>
        <fullName evidence="1">(rape) hypothetical protein</fullName>
    </submittedName>
</protein>
<dbReference type="AlphaFoldDB" id="A0A816RQZ7"/>